<evidence type="ECO:0000259" key="14">
    <source>
        <dbReference type="SMART" id="SM00936"/>
    </source>
</evidence>
<reference evidence="15 16" key="1">
    <citation type="submission" date="2020-08" db="EMBL/GenBank/DDBJ databases">
        <title>Genome public.</title>
        <authorList>
            <person name="Liu C."/>
            <person name="Sun Q."/>
        </authorList>
    </citation>
    <scope>NUCLEOTIDE SEQUENCE [LARGE SCALE GENOMIC DNA]</scope>
    <source>
        <strain evidence="15 16">BX10</strain>
    </source>
</reference>
<keyword evidence="6" id="KW-0645">Protease</keyword>
<evidence type="ECO:0000256" key="4">
    <source>
        <dbReference type="ARBA" id="ARBA00012448"/>
    </source>
</evidence>
<dbReference type="InterPro" id="IPR001967">
    <property type="entry name" value="Peptidase_S11_N"/>
</dbReference>
<protein>
    <recommendedName>
        <fullName evidence="4">serine-type D-Ala-D-Ala carboxypeptidase</fullName>
        <ecNumber evidence="4">3.4.16.4</ecNumber>
    </recommendedName>
</protein>
<dbReference type="Gene3D" id="2.60.410.10">
    <property type="entry name" value="D-Ala-D-Ala carboxypeptidase, C-terminal domain"/>
    <property type="match status" value="1"/>
</dbReference>
<evidence type="ECO:0000313" key="16">
    <source>
        <dbReference type="Proteomes" id="UP000647491"/>
    </source>
</evidence>
<keyword evidence="7" id="KW-0732">Signal</keyword>
<dbReference type="InterPro" id="IPR015956">
    <property type="entry name" value="Peniciliin-bd_prot_C_sf"/>
</dbReference>
<dbReference type="Pfam" id="PF00768">
    <property type="entry name" value="Peptidase_S11"/>
    <property type="match status" value="1"/>
</dbReference>
<evidence type="ECO:0000256" key="5">
    <source>
        <dbReference type="ARBA" id="ARBA00022645"/>
    </source>
</evidence>
<dbReference type="InterPro" id="IPR018044">
    <property type="entry name" value="Peptidase_S11"/>
</dbReference>
<keyword evidence="8" id="KW-0378">Hydrolase</keyword>
<dbReference type="SUPFAM" id="SSF56601">
    <property type="entry name" value="beta-lactamase/transpeptidase-like"/>
    <property type="match status" value="1"/>
</dbReference>
<dbReference type="Pfam" id="PF07943">
    <property type="entry name" value="PBP5_C"/>
    <property type="match status" value="1"/>
</dbReference>
<accession>A0ABR7NUN2</accession>
<sequence length="419" mass="45691">MRPEREAAEGYMRIRKAYIRTLTALLALVAWLWPIQTEAVQAPGEEAPAPLELRARAAVLMDGDTGRILYGKNQDQTLPMASTTKIMTCILALENASLDDVVEVSSYAASMPDVQLNIREGEQYRLGDLLYSLMLESHNDTAAAIAEHVAGTREAFADMMNQKARDIGCRDTFFITPNGLDAEDPDTGRIHSTTAAELAGILRYCLFQSPEREGFLQVTRAPSHAFSDVSGTRTFSCVNHNALLTTTKGAISGKTGFTAGAGYCYVGAVKKGEKTFIAALLGCGWPPHRTYKWEDMGRLLAFGDENYDFYELLKETPEIPPIPVKNGIGSQTGLTVGYPEPASLKILMNQNEPVTIKKKVAKELTAPVAAGMAVGQVDYYVGEDLVASFPVTASETVGKWDLEFCVKTLLNGFLFCYNG</sequence>
<evidence type="ECO:0000256" key="11">
    <source>
        <dbReference type="ARBA" id="ARBA00023316"/>
    </source>
</evidence>
<keyword evidence="9" id="KW-0133">Cell shape</keyword>
<dbReference type="GO" id="GO:0004180">
    <property type="term" value="F:carboxypeptidase activity"/>
    <property type="evidence" value="ECO:0007669"/>
    <property type="project" value="UniProtKB-KW"/>
</dbReference>
<gene>
    <name evidence="15" type="ORF">H8708_11345</name>
</gene>
<dbReference type="SUPFAM" id="SSF69189">
    <property type="entry name" value="Penicillin-binding protein associated domain"/>
    <property type="match status" value="1"/>
</dbReference>
<dbReference type="InterPro" id="IPR012338">
    <property type="entry name" value="Beta-lactam/transpept-like"/>
</dbReference>
<keyword evidence="5 15" id="KW-0121">Carboxypeptidase</keyword>
<evidence type="ECO:0000256" key="1">
    <source>
        <dbReference type="ARBA" id="ARBA00003217"/>
    </source>
</evidence>
<keyword evidence="10" id="KW-0573">Peptidoglycan synthesis</keyword>
<evidence type="ECO:0000256" key="6">
    <source>
        <dbReference type="ARBA" id="ARBA00022670"/>
    </source>
</evidence>
<dbReference type="PANTHER" id="PTHR21581">
    <property type="entry name" value="D-ALANYL-D-ALANINE CARBOXYPEPTIDASE"/>
    <property type="match status" value="1"/>
</dbReference>
<dbReference type="Gene3D" id="3.40.710.10">
    <property type="entry name" value="DD-peptidase/beta-lactamase superfamily"/>
    <property type="match status" value="1"/>
</dbReference>
<name>A0ABR7NUN2_9FIRM</name>
<dbReference type="InterPro" id="IPR037167">
    <property type="entry name" value="Peptidase_S11_C_sf"/>
</dbReference>
<evidence type="ECO:0000256" key="13">
    <source>
        <dbReference type="RuleBase" id="RU004016"/>
    </source>
</evidence>
<dbReference type="Proteomes" id="UP000647491">
    <property type="component" value="Unassembled WGS sequence"/>
</dbReference>
<evidence type="ECO:0000256" key="3">
    <source>
        <dbReference type="ARBA" id="ARBA00007164"/>
    </source>
</evidence>
<comment type="pathway">
    <text evidence="2">Cell wall biogenesis; peptidoglycan biosynthesis.</text>
</comment>
<dbReference type="SMART" id="SM00936">
    <property type="entry name" value="PBP5_C"/>
    <property type="match status" value="1"/>
</dbReference>
<evidence type="ECO:0000256" key="7">
    <source>
        <dbReference type="ARBA" id="ARBA00022729"/>
    </source>
</evidence>
<evidence type="ECO:0000256" key="8">
    <source>
        <dbReference type="ARBA" id="ARBA00022801"/>
    </source>
</evidence>
<evidence type="ECO:0000256" key="9">
    <source>
        <dbReference type="ARBA" id="ARBA00022960"/>
    </source>
</evidence>
<evidence type="ECO:0000313" key="15">
    <source>
        <dbReference type="EMBL" id="MBC8599812.1"/>
    </source>
</evidence>
<keyword evidence="16" id="KW-1185">Reference proteome</keyword>
<comment type="similarity">
    <text evidence="3 13">Belongs to the peptidase S11 family.</text>
</comment>
<organism evidence="15 16">
    <name type="scientific">Enterocloster hominis</name>
    <name type="common">ex Liu et al. 2021</name>
    <dbReference type="NCBI Taxonomy" id="2763663"/>
    <lineage>
        <taxon>Bacteria</taxon>
        <taxon>Bacillati</taxon>
        <taxon>Bacillota</taxon>
        <taxon>Clostridia</taxon>
        <taxon>Lachnospirales</taxon>
        <taxon>Lachnospiraceae</taxon>
        <taxon>Enterocloster</taxon>
    </lineage>
</organism>
<feature type="domain" description="Peptidase S11 D-Ala-D-Ala carboxypeptidase A C-terminal" evidence="14">
    <location>
        <begin position="307"/>
        <end position="399"/>
    </location>
</feature>
<dbReference type="EC" id="3.4.16.4" evidence="4"/>
<evidence type="ECO:0000256" key="10">
    <source>
        <dbReference type="ARBA" id="ARBA00022984"/>
    </source>
</evidence>
<proteinExistence type="inferred from homology"/>
<comment type="catalytic activity">
    <reaction evidence="12">
        <text>Preferential cleavage: (Ac)2-L-Lys-D-Ala-|-D-Ala. Also transpeptidation of peptidyl-alanyl moieties that are N-acyl substituents of D-alanine.</text>
        <dbReference type="EC" id="3.4.16.4"/>
    </reaction>
</comment>
<dbReference type="PANTHER" id="PTHR21581:SF33">
    <property type="entry name" value="D-ALANYL-D-ALANINE CARBOXYPEPTIDASE DACB"/>
    <property type="match status" value="1"/>
</dbReference>
<comment type="function">
    <text evidence="1">Removes C-terminal D-alanyl residues from sugar-peptide cell wall precursors.</text>
</comment>
<dbReference type="EMBL" id="JACRTJ010000025">
    <property type="protein sequence ID" value="MBC8599812.1"/>
    <property type="molecule type" value="Genomic_DNA"/>
</dbReference>
<dbReference type="InterPro" id="IPR012907">
    <property type="entry name" value="Peptidase_S11_C"/>
</dbReference>
<evidence type="ECO:0000256" key="12">
    <source>
        <dbReference type="ARBA" id="ARBA00034000"/>
    </source>
</evidence>
<evidence type="ECO:0000256" key="2">
    <source>
        <dbReference type="ARBA" id="ARBA00004752"/>
    </source>
</evidence>
<comment type="caution">
    <text evidence="15">The sequence shown here is derived from an EMBL/GenBank/DDBJ whole genome shotgun (WGS) entry which is preliminary data.</text>
</comment>
<dbReference type="PRINTS" id="PR00725">
    <property type="entry name" value="DADACBPTASE1"/>
</dbReference>
<keyword evidence="11" id="KW-0961">Cell wall biogenesis/degradation</keyword>